<reference evidence="1 2" key="1">
    <citation type="submission" date="2019-09" db="EMBL/GenBank/DDBJ databases">
        <title>Draft genome of the ectomycorrhizal ascomycete Sphaerosporella brunnea.</title>
        <authorList>
            <consortium name="DOE Joint Genome Institute"/>
            <person name="Benucci G.M."/>
            <person name="Marozzi G."/>
            <person name="Antonielli L."/>
            <person name="Sanchez S."/>
            <person name="Marco P."/>
            <person name="Wang X."/>
            <person name="Falini L.B."/>
            <person name="Barry K."/>
            <person name="Haridas S."/>
            <person name="Lipzen A."/>
            <person name="Labutti K."/>
            <person name="Grigoriev I.V."/>
            <person name="Murat C."/>
            <person name="Martin F."/>
            <person name="Albertini E."/>
            <person name="Donnini D."/>
            <person name="Bonito G."/>
        </authorList>
    </citation>
    <scope>NUCLEOTIDE SEQUENCE [LARGE SCALE GENOMIC DNA]</scope>
    <source>
        <strain evidence="1 2">Sb_GMNB300</strain>
    </source>
</reference>
<dbReference type="OrthoDB" id="5355526at2759"/>
<organism evidence="1 2">
    <name type="scientific">Sphaerosporella brunnea</name>
    <dbReference type="NCBI Taxonomy" id="1250544"/>
    <lineage>
        <taxon>Eukaryota</taxon>
        <taxon>Fungi</taxon>
        <taxon>Dikarya</taxon>
        <taxon>Ascomycota</taxon>
        <taxon>Pezizomycotina</taxon>
        <taxon>Pezizomycetes</taxon>
        <taxon>Pezizales</taxon>
        <taxon>Pyronemataceae</taxon>
        <taxon>Sphaerosporella</taxon>
    </lineage>
</organism>
<comment type="caution">
    <text evidence="1">The sequence shown here is derived from an EMBL/GenBank/DDBJ whole genome shotgun (WGS) entry which is preliminary data.</text>
</comment>
<protein>
    <submittedName>
        <fullName evidence="1">Uncharacterized protein</fullName>
    </submittedName>
</protein>
<proteinExistence type="predicted"/>
<sequence>MCFRVVERYAVCQCVYFVHGIDQCGAYGQLGHQLEERVVLVGHTCPHHAAGYNYNSSSGAGSSGSRGG</sequence>
<feature type="non-terminal residue" evidence="1">
    <location>
        <position position="68"/>
    </location>
</feature>
<dbReference type="InParanoid" id="A0A5J5F2W9"/>
<evidence type="ECO:0000313" key="1">
    <source>
        <dbReference type="EMBL" id="KAA8910261.1"/>
    </source>
</evidence>
<keyword evidence="2" id="KW-1185">Reference proteome</keyword>
<dbReference type="Proteomes" id="UP000326924">
    <property type="component" value="Unassembled WGS sequence"/>
</dbReference>
<gene>
    <name evidence="1" type="ORF">FN846DRAFT_751409</name>
</gene>
<dbReference type="EMBL" id="VXIS01000048">
    <property type="protein sequence ID" value="KAA8910261.1"/>
    <property type="molecule type" value="Genomic_DNA"/>
</dbReference>
<accession>A0A5J5F2W9</accession>
<name>A0A5J5F2W9_9PEZI</name>
<evidence type="ECO:0000313" key="2">
    <source>
        <dbReference type="Proteomes" id="UP000326924"/>
    </source>
</evidence>
<dbReference type="AlphaFoldDB" id="A0A5J5F2W9"/>